<reference evidence="8 9" key="1">
    <citation type="submission" date="2014-04" db="EMBL/GenBank/DDBJ databases">
        <title>Comparative Genomics of Cryptosporidium Species.</title>
        <authorList>
            <person name="Silva J.C."/>
            <person name="Su Q."/>
            <person name="Chalmers R."/>
            <person name="Chibucos M.C."/>
            <person name="Elwin K."/>
            <person name="Godinez A."/>
            <person name="Guo F."/>
            <person name="Huynh K."/>
            <person name="Orvis J."/>
            <person name="Ott S."/>
            <person name="Sadzewicz L."/>
            <person name="Sengamalay N."/>
            <person name="Shetty A."/>
            <person name="Sun M."/>
            <person name="Tallon L."/>
            <person name="Xiao L."/>
            <person name="Zhang H."/>
            <person name="Fraser C.M."/>
            <person name="Zhu G."/>
            <person name="Kissinger J."/>
            <person name="Widmer G."/>
        </authorList>
    </citation>
    <scope>NUCLEOTIDE SEQUENCE [LARGE SCALE GENOMIC DNA]</scope>
    <source>
        <strain evidence="8 9">UKMEL1</strain>
    </source>
</reference>
<evidence type="ECO:0000256" key="2">
    <source>
        <dbReference type="ARBA" id="ARBA00022771"/>
    </source>
</evidence>
<dbReference type="InterPro" id="IPR019787">
    <property type="entry name" value="Znf_PHD-finger"/>
</dbReference>
<feature type="domain" description="PHD-type" evidence="6">
    <location>
        <begin position="2070"/>
        <end position="2128"/>
    </location>
</feature>
<feature type="compositionally biased region" description="Low complexity" evidence="5">
    <location>
        <begin position="2245"/>
        <end position="2257"/>
    </location>
</feature>
<dbReference type="InterPro" id="IPR001965">
    <property type="entry name" value="Znf_PHD"/>
</dbReference>
<keyword evidence="9" id="KW-1185">Reference proteome</keyword>
<dbReference type="InterPro" id="IPR034732">
    <property type="entry name" value="EPHD"/>
</dbReference>
<feature type="compositionally biased region" description="Basic residues" evidence="5">
    <location>
        <begin position="2302"/>
        <end position="2314"/>
    </location>
</feature>
<feature type="region of interest" description="Disordered" evidence="5">
    <location>
        <begin position="2245"/>
        <end position="2314"/>
    </location>
</feature>
<dbReference type="CDD" id="cd15571">
    <property type="entry name" value="ePHD"/>
    <property type="match status" value="2"/>
</dbReference>
<gene>
    <name evidence="8" type="ORF">CmeUKMEL1_05940</name>
</gene>
<feature type="region of interest" description="Disordered" evidence="5">
    <location>
        <begin position="738"/>
        <end position="757"/>
    </location>
</feature>
<evidence type="ECO:0000256" key="5">
    <source>
        <dbReference type="SAM" id="MobiDB-lite"/>
    </source>
</evidence>
<feature type="region of interest" description="Disordered" evidence="5">
    <location>
        <begin position="1730"/>
        <end position="1765"/>
    </location>
</feature>
<accession>A0A2P4YZC3</accession>
<dbReference type="Proteomes" id="UP000236928">
    <property type="component" value="Unassembled WGS sequence"/>
</dbReference>
<keyword evidence="3" id="KW-0862">Zinc</keyword>
<evidence type="ECO:0000259" key="7">
    <source>
        <dbReference type="PROSITE" id="PS51805"/>
    </source>
</evidence>
<evidence type="ECO:0000259" key="6">
    <source>
        <dbReference type="PROSITE" id="PS50016"/>
    </source>
</evidence>
<comment type="caution">
    <text evidence="8">The sequence shown here is derived from an EMBL/GenBank/DDBJ whole genome shotgun (WGS) entry which is preliminary data.</text>
</comment>
<dbReference type="SUPFAM" id="SSF57903">
    <property type="entry name" value="FYVE/PHD zinc finger"/>
    <property type="match status" value="2"/>
</dbReference>
<protein>
    <submittedName>
        <fullName evidence="8">PHD-zinc-finger like domain protein</fullName>
    </submittedName>
</protein>
<feature type="compositionally biased region" description="Basic and acidic residues" evidence="5">
    <location>
        <begin position="743"/>
        <end position="757"/>
    </location>
</feature>
<proteinExistence type="predicted"/>
<dbReference type="InterPro" id="IPR011011">
    <property type="entry name" value="Znf_FYVE_PHD"/>
</dbReference>
<dbReference type="PANTHER" id="PTHR42264:SF6">
    <property type="entry name" value="TRANSMEMBRANE PROTEIN"/>
    <property type="match status" value="1"/>
</dbReference>
<dbReference type="OrthoDB" id="20839at2759"/>
<dbReference type="InterPro" id="IPR019786">
    <property type="entry name" value="Zinc_finger_PHD-type_CS"/>
</dbReference>
<evidence type="ECO:0000313" key="9">
    <source>
        <dbReference type="Proteomes" id="UP000236928"/>
    </source>
</evidence>
<feature type="domain" description="PHD-type" evidence="7">
    <location>
        <begin position="975"/>
        <end position="1084"/>
    </location>
</feature>
<dbReference type="GO" id="GO:0008270">
    <property type="term" value="F:zinc ion binding"/>
    <property type="evidence" value="ECO:0007669"/>
    <property type="project" value="UniProtKB-KW"/>
</dbReference>
<evidence type="ECO:0000256" key="1">
    <source>
        <dbReference type="ARBA" id="ARBA00022723"/>
    </source>
</evidence>
<dbReference type="PROSITE" id="PS50016">
    <property type="entry name" value="ZF_PHD_2"/>
    <property type="match status" value="2"/>
</dbReference>
<dbReference type="VEuPathDB" id="CryptoDB:CmeUKMEL1_05940"/>
<name>A0A2P4YZC3_9CRYT</name>
<dbReference type="InterPro" id="IPR013083">
    <property type="entry name" value="Znf_RING/FYVE/PHD"/>
</dbReference>
<organism evidence="8 9">
    <name type="scientific">Cryptosporidium meleagridis</name>
    <dbReference type="NCBI Taxonomy" id="93969"/>
    <lineage>
        <taxon>Eukaryota</taxon>
        <taxon>Sar</taxon>
        <taxon>Alveolata</taxon>
        <taxon>Apicomplexa</taxon>
        <taxon>Conoidasida</taxon>
        <taxon>Coccidia</taxon>
        <taxon>Eucoccidiorida</taxon>
        <taxon>Eimeriorina</taxon>
        <taxon>Cryptosporidiidae</taxon>
        <taxon>Cryptosporidium</taxon>
    </lineage>
</organism>
<dbReference type="EMBL" id="JIBK01000010">
    <property type="protein sequence ID" value="POM83147.1"/>
    <property type="molecule type" value="Genomic_DNA"/>
</dbReference>
<dbReference type="PANTHER" id="PTHR42264">
    <property type="entry name" value="EPHRIN_REC_LIKE DOMAIN-CONTAINING PROTEIN"/>
    <property type="match status" value="1"/>
</dbReference>
<dbReference type="Gene3D" id="3.30.40.10">
    <property type="entry name" value="Zinc/RING finger domain, C3HC4 (zinc finger)"/>
    <property type="match status" value="4"/>
</dbReference>
<dbReference type="Pfam" id="PF13832">
    <property type="entry name" value="zf-HC5HC2H_2"/>
    <property type="match status" value="1"/>
</dbReference>
<keyword evidence="2 4" id="KW-0863">Zinc-finger</keyword>
<sequence length="2314" mass="264604">MFADSTKTTRNRNSCSRDILNGGGVIPLDDDNAFWMKIEDEYFGKIDDRMKDILKFHIHSSEYILNIINDNFLDQYQERDQSNFFKTSMTLMEGLKGWNRVPREINGEGFGLFENNGELQNIFDGYIQDAIKEEQSKLLDFEDKDGEICDKKRIKSINLTLSIPPLTKPTDFPKELIHCRSLRDILYNLVKIQCAYKYTRLNNSRNLYSILDTKEGLDIQDKSLNGTCNYICLFPDIISGPSVEWRNNLSELDKEKLIFKDENYYNYNDTSDEWIFNINNRIENMNLRRSLLDTSHLLPYNYHKNELKEEKDENMIINDNMSKQEGNNKIKSILGAGESLKENNYEYFRMDPKDLAPVVDLEGNLYEEEDISTVSKIKRAKSFGDFFQENIHISPNKRLDEYNLEIINDSENLNKLSETNRSGYLNLSSIMDSNKKIDFQAGNTLLNNGSYILQDTGQYGLNEYNNGEFEQRYLNREKDKELSEVSISLIRRLRYISSLKLDIFREILARVENERQPNPNYWYRKEYELNDYYRRKQYDIGYNYTLERQARDLEKFRLACIESKYLPNEWQETALCSICGNDTDWDEDPIYFCDGCYQPAHHSCVNPKQPFRYNSTRMLNVLERERKCQQGDLDSSNPKKKEDEVDEDDQWLCDVCLNIKNQLLDHQYLFFGIIRMISGPRDKETINQVIKAIKMNVNPFLNQLVSYNVISSSINNQSFTDPIIFPWINDWIFPEISQDDDSESHQEEENNRVLITERRKGRPRKTPLLSLTTLNRTSFKYFTFDFSKIIPKSIHKNVQEQEEDTECQNNASNISNCENDFDNEDSHHFEWIPTYQIPYNFANLEIFKMQIFNPVKWYKKQEAIRRANQTPPPTLISSIESNIYEDDSIFIEENNNNNNNGRTTGRRSSYCTGLKHDDNYHHQHNNKVDAIGGESQEQRVLDIFKHDEAIIKQLEEKKVIIYDKQNYSYKIKIKVPICQLCGYDAYCRSGGIMKKTVDGFWAHIRCALGNSSVLSSDGNYLRIKVDLQRNKIKCEGCGKIDSSPILCHNSQCSHSYHINCASSRKDCIVDWENSKPILYCPEHSCNIAPTILLRRYQLSHFNKWFNQRIESQQYIGSIFGNIFTLPNIVRQTFLADLRDDTRTVIFLTKLLSRSNAINNSIQGLKNQDEIIPLSGDGCLSIQKTNSDQNHSKAGDDHHPPVSEENLIVLNGFAKFHLYMPELVYVQSIDTVLSRLATPWSGEVIFWQKVMAENAFASFGISDLSHINHYKFLDNSRIIIASIFGIMEVLLNRMVNPYEIRLITLMIASKMGFGPWFSFFYYWKFIPLTFYYNIIKSCSDLSLYEPKSYIYSLNNNILLSDYLNSNRDMQIRNTNYHLSLFGPKNLSIEKLHSNEAQLKSINSCSSIISQSWDYCCQLCGFQISLSNSAKKTREQLLSSSFIQSNQIDSYYPDVNQVAALGVGMGHSKMPYLLKCQICNVVICSMCNKMYQYGLVCDANNNHSNLVDENNFQSIALITMKCQRCLDFENKKFENVIVDSCCCLCTRFDGILLPLRKGHQIDFSGIKTRKTLLIDGSIPLDDQLRLTCDIWIHPICLEWLIMARVQVFSLNNVILIDKKHFGNICKYCGFSSGATIGCALSTCDTYFHVSCGKSIGCKFDSSRVKSKQNDHYYSLLNSGGPSMNMNSSGFLVGGGSGVYRRAWCISHNQCNNNNNNNSVIINSGINKSGGSSCNQNSNINDSGNFDNSNNNNNNNNNSNSHHSSNYGSSLLSTMGSVSSSSQDLAQLRTLYSNIIRNNNKVLDKEGQGLEINRNINLSYVLNQNLETNLKMSLLSYYGLVLSIDQKSKSALDTISKEIDVNCVGNSNNIENRSNGFEVKVNNEITDSRNPLFSSKIGFNQQAQSSSSATATSSSSATTSDHDISYINKWEDLIQILVYEVVSRFVYGIGIPRQKIINFSKTQRRRNAAFNVQKNLQSSFGFVEGIAIPPSVSRTGANRGVSTFTTTGIANASSNAGDTAQACKMAINSSSEAESVTTKTTKGSVELSLDGTHQVANRDHIKVLETSNSNSIQNTCLACDKIYKRDLQQVCLDWIYCDLCNNWYHWYCLGLHKDNIPSENEPFHCLYCLERKQKGKKRGRKRKNIRINDFGNNYGGSNIDTIQEAAYFNIQEAEDFSSSSNPGDLIKQSAMTNVAKEAEISGNSDQGDHTAAKLGSLSSSSSPSSPSSFSQSSQSSYSSLSSLLSQDLSQSSSNSSYNSSPIRRWVKKKRVNSSIKNDNGNNNKISNKGRNQKIELKKKNSNSSQRKRKKKIKRGKK</sequence>
<evidence type="ECO:0000256" key="4">
    <source>
        <dbReference type="PROSITE-ProRule" id="PRU00146"/>
    </source>
</evidence>
<feature type="region of interest" description="Disordered" evidence="5">
    <location>
        <begin position="2196"/>
        <end position="2232"/>
    </location>
</feature>
<dbReference type="PROSITE" id="PS01359">
    <property type="entry name" value="ZF_PHD_1"/>
    <property type="match status" value="1"/>
</dbReference>
<evidence type="ECO:0000313" key="8">
    <source>
        <dbReference type="EMBL" id="POM83147.1"/>
    </source>
</evidence>
<keyword evidence="1" id="KW-0479">Metal-binding</keyword>
<feature type="compositionally biased region" description="Low complexity" evidence="5">
    <location>
        <begin position="2213"/>
        <end position="2232"/>
    </location>
</feature>
<feature type="domain" description="PHD-type" evidence="6">
    <location>
        <begin position="573"/>
        <end position="659"/>
    </location>
</feature>
<dbReference type="SMART" id="SM00249">
    <property type="entry name" value="PHD"/>
    <property type="match status" value="4"/>
</dbReference>
<dbReference type="PROSITE" id="PS51805">
    <property type="entry name" value="EPHD"/>
    <property type="match status" value="1"/>
</dbReference>
<evidence type="ECO:0000256" key="3">
    <source>
        <dbReference type="ARBA" id="ARBA00022833"/>
    </source>
</evidence>
<feature type="compositionally biased region" description="Low complexity" evidence="5">
    <location>
        <begin position="2269"/>
        <end position="2286"/>
    </location>
</feature>
<dbReference type="Pfam" id="PF13771">
    <property type="entry name" value="zf-HC5HC2H"/>
    <property type="match status" value="1"/>
</dbReference>